<feature type="chain" id="PRO_5019763881" evidence="1">
    <location>
        <begin position="26"/>
        <end position="187"/>
    </location>
</feature>
<evidence type="ECO:0000256" key="1">
    <source>
        <dbReference type="SAM" id="SignalP"/>
    </source>
</evidence>
<gene>
    <name evidence="2" type="ORF">DVH24_040318</name>
</gene>
<sequence>MFTYLAAWDFGVLALLLGVLQRLSPKDIPVTFLLRTQMMLKLEVNSKSVHAYAGCFQQGCLYALINSYTHLAFGIPCGFCITCGFRTKLREQYMLEKKPCNDCCVHFFCHSCALCQEYRELENRGFNVTIGTYIRCFLPPIQSLRFTVSVHLLIHPSWEQNASKNPGVVTAPAVQGGMNRQTDYKYS</sequence>
<evidence type="ECO:0000313" key="3">
    <source>
        <dbReference type="Proteomes" id="UP000290289"/>
    </source>
</evidence>
<dbReference type="Proteomes" id="UP000290289">
    <property type="component" value="Chromosome 13"/>
</dbReference>
<organism evidence="2 3">
    <name type="scientific">Malus domestica</name>
    <name type="common">Apple</name>
    <name type="synonym">Pyrus malus</name>
    <dbReference type="NCBI Taxonomy" id="3750"/>
    <lineage>
        <taxon>Eukaryota</taxon>
        <taxon>Viridiplantae</taxon>
        <taxon>Streptophyta</taxon>
        <taxon>Embryophyta</taxon>
        <taxon>Tracheophyta</taxon>
        <taxon>Spermatophyta</taxon>
        <taxon>Magnoliopsida</taxon>
        <taxon>eudicotyledons</taxon>
        <taxon>Gunneridae</taxon>
        <taxon>Pentapetalae</taxon>
        <taxon>rosids</taxon>
        <taxon>fabids</taxon>
        <taxon>Rosales</taxon>
        <taxon>Rosaceae</taxon>
        <taxon>Amygdaloideae</taxon>
        <taxon>Maleae</taxon>
        <taxon>Malus</taxon>
    </lineage>
</organism>
<proteinExistence type="predicted"/>
<keyword evidence="3" id="KW-1185">Reference proteome</keyword>
<dbReference type="Pfam" id="PF04749">
    <property type="entry name" value="PLAC8"/>
    <property type="match status" value="1"/>
</dbReference>
<dbReference type="InterPro" id="IPR006461">
    <property type="entry name" value="PLAC_motif_containing"/>
</dbReference>
<comment type="caution">
    <text evidence="2">The sequence shown here is derived from an EMBL/GenBank/DDBJ whole genome shotgun (WGS) entry which is preliminary data.</text>
</comment>
<name>A0A498IC66_MALDO</name>
<dbReference type="AlphaFoldDB" id="A0A498IC66"/>
<protein>
    <submittedName>
        <fullName evidence="2">Uncharacterized protein</fullName>
    </submittedName>
</protein>
<reference evidence="2 3" key="1">
    <citation type="submission" date="2018-10" db="EMBL/GenBank/DDBJ databases">
        <title>A high-quality apple genome assembly.</title>
        <authorList>
            <person name="Hu J."/>
        </authorList>
    </citation>
    <scope>NUCLEOTIDE SEQUENCE [LARGE SCALE GENOMIC DNA]</scope>
    <source>
        <strain evidence="3">cv. HFTH1</strain>
        <tissue evidence="2">Young leaf</tissue>
    </source>
</reference>
<keyword evidence="1" id="KW-0732">Signal</keyword>
<dbReference type="PANTHER" id="PTHR15907">
    <property type="entry name" value="DUF614 FAMILY PROTEIN-RELATED"/>
    <property type="match status" value="1"/>
</dbReference>
<feature type="signal peptide" evidence="1">
    <location>
        <begin position="1"/>
        <end position="25"/>
    </location>
</feature>
<evidence type="ECO:0000313" key="2">
    <source>
        <dbReference type="EMBL" id="RXH79171.1"/>
    </source>
</evidence>
<dbReference type="NCBIfam" id="TIGR01571">
    <property type="entry name" value="A_thal_Cys_rich"/>
    <property type="match status" value="1"/>
</dbReference>
<dbReference type="STRING" id="3750.A0A498IC66"/>
<accession>A0A498IC66</accession>
<dbReference type="EMBL" id="RDQH01000339">
    <property type="protein sequence ID" value="RXH79171.1"/>
    <property type="molecule type" value="Genomic_DNA"/>
</dbReference>